<dbReference type="InterPro" id="IPR036291">
    <property type="entry name" value="NAD(P)-bd_dom_sf"/>
</dbReference>
<name>X8C9G5_MYCXE</name>
<accession>X8C9G5</accession>
<comment type="caution">
    <text evidence="2">The sequence shown here is derived from an EMBL/GenBank/DDBJ whole genome shotgun (WGS) entry which is preliminary data.</text>
</comment>
<evidence type="ECO:0000313" key="2">
    <source>
        <dbReference type="EMBL" id="EUA52426.1"/>
    </source>
</evidence>
<dbReference type="EMBL" id="JAOB01000033">
    <property type="protein sequence ID" value="EUA52426.1"/>
    <property type="molecule type" value="Genomic_DNA"/>
</dbReference>
<evidence type="ECO:0000259" key="1">
    <source>
        <dbReference type="Pfam" id="PF01370"/>
    </source>
</evidence>
<dbReference type="Pfam" id="PF01370">
    <property type="entry name" value="Epimerase"/>
    <property type="match status" value="1"/>
</dbReference>
<protein>
    <submittedName>
        <fullName evidence="2">NAD dependent epimerase/dehydratase family protein</fullName>
    </submittedName>
</protein>
<dbReference type="AlphaFoldDB" id="X8C9G5"/>
<dbReference type="InterPro" id="IPR001509">
    <property type="entry name" value="Epimerase_deHydtase"/>
</dbReference>
<dbReference type="Gene3D" id="3.40.50.720">
    <property type="entry name" value="NAD(P)-binding Rossmann-like Domain"/>
    <property type="match status" value="1"/>
</dbReference>
<proteinExistence type="predicted"/>
<reference evidence="2" key="1">
    <citation type="submission" date="2014-01" db="EMBL/GenBank/DDBJ databases">
        <authorList>
            <person name="Brown-Elliot B."/>
            <person name="Wallace R."/>
            <person name="Lenaerts A."/>
            <person name="Ordway D."/>
            <person name="DeGroote M.A."/>
            <person name="Parker T."/>
            <person name="Sizemore C."/>
            <person name="Tallon L.J."/>
            <person name="Sadzewicz L.K."/>
            <person name="Sengamalay N."/>
            <person name="Fraser C.M."/>
            <person name="Hine E."/>
            <person name="Shefchek K.A."/>
            <person name="Das S.P."/>
            <person name="Tettelin H."/>
        </authorList>
    </citation>
    <scope>NUCLEOTIDE SEQUENCE [LARGE SCALE GENOMIC DNA]</scope>
    <source>
        <strain evidence="2">4042</strain>
    </source>
</reference>
<organism evidence="2">
    <name type="scientific">Mycobacterium xenopi 4042</name>
    <dbReference type="NCBI Taxonomy" id="1299334"/>
    <lineage>
        <taxon>Bacteria</taxon>
        <taxon>Bacillati</taxon>
        <taxon>Actinomycetota</taxon>
        <taxon>Actinomycetes</taxon>
        <taxon>Mycobacteriales</taxon>
        <taxon>Mycobacteriaceae</taxon>
        <taxon>Mycobacterium</taxon>
    </lineage>
</organism>
<gene>
    <name evidence="2" type="ORF">I553_2613</name>
</gene>
<sequence length="194" mass="20621">MLLTGAAGFIGARVHAALQAAGHDVLAVDALLPAAHGPGAAAPPGCRHVDIRDAEALARCWPVSIWCVIRPRWSARASTLRTRRHTAATTTSPPRCCWPRCSPPGAASGAGVVDGGLWAGPLRLPAARAGGPPPRRYQDLDAGVFEHRCPLCGLGVRWRPVDEDAPLRPAVCMRPARPRRSITRLPGRSRRAAR</sequence>
<dbReference type="SUPFAM" id="SSF51735">
    <property type="entry name" value="NAD(P)-binding Rossmann-fold domains"/>
    <property type="match status" value="1"/>
</dbReference>
<feature type="domain" description="NAD-dependent epimerase/dehydratase" evidence="1">
    <location>
        <begin position="1"/>
        <end position="59"/>
    </location>
</feature>